<comment type="subcellular location">
    <subcellularLocation>
        <location evidence="1">Cell membrane</location>
        <topology evidence="1">Multi-pass membrane protein</topology>
    </subcellularLocation>
</comment>
<evidence type="ECO:0000256" key="5">
    <source>
        <dbReference type="ARBA" id="ARBA00023136"/>
    </source>
</evidence>
<reference evidence="8 9" key="1">
    <citation type="submission" date="2020-08" db="EMBL/GenBank/DDBJ databases">
        <title>Genomic Encyclopedia of Type Strains, Phase IV (KMG-IV): sequencing the most valuable type-strain genomes for metagenomic binning, comparative biology and taxonomic classification.</title>
        <authorList>
            <person name="Goeker M."/>
        </authorList>
    </citation>
    <scope>NUCLEOTIDE SEQUENCE [LARGE SCALE GENOMIC DNA]</scope>
    <source>
        <strain evidence="8 9">DSM 13481</strain>
    </source>
</reference>
<protein>
    <submittedName>
        <fullName evidence="8">Uncharacterized membrane-anchored protein YitT (DUF2179 family)</fullName>
    </submittedName>
</protein>
<gene>
    <name evidence="8" type="ORF">HNP65_001908</name>
</gene>
<keyword evidence="4 6" id="KW-1133">Transmembrane helix</keyword>
<keyword evidence="5 6" id="KW-0472">Membrane</keyword>
<evidence type="ECO:0000256" key="4">
    <source>
        <dbReference type="ARBA" id="ARBA00022989"/>
    </source>
</evidence>
<evidence type="ECO:0000256" key="2">
    <source>
        <dbReference type="ARBA" id="ARBA00022475"/>
    </source>
</evidence>
<feature type="transmembrane region" description="Helical" evidence="6">
    <location>
        <begin position="14"/>
        <end position="32"/>
    </location>
</feature>
<keyword evidence="2" id="KW-1003">Cell membrane</keyword>
<dbReference type="PIRSF" id="PIRSF006483">
    <property type="entry name" value="Membrane_protein_YitT"/>
    <property type="match status" value="1"/>
</dbReference>
<dbReference type="Pfam" id="PF02588">
    <property type="entry name" value="YitT_membrane"/>
    <property type="match status" value="1"/>
</dbReference>
<feature type="transmembrane region" description="Helical" evidence="6">
    <location>
        <begin position="112"/>
        <end position="131"/>
    </location>
</feature>
<dbReference type="Pfam" id="PF10035">
    <property type="entry name" value="DUF2179"/>
    <property type="match status" value="1"/>
</dbReference>
<keyword evidence="9" id="KW-1185">Reference proteome</keyword>
<dbReference type="Gene3D" id="3.30.70.120">
    <property type="match status" value="1"/>
</dbReference>
<evidence type="ECO:0000256" key="6">
    <source>
        <dbReference type="SAM" id="Phobius"/>
    </source>
</evidence>
<keyword evidence="3 6" id="KW-0812">Transmembrane</keyword>
<feature type="transmembrane region" description="Helical" evidence="6">
    <location>
        <begin position="37"/>
        <end position="53"/>
    </location>
</feature>
<dbReference type="CDD" id="cd16380">
    <property type="entry name" value="YitT_C"/>
    <property type="match status" value="1"/>
</dbReference>
<dbReference type="Proteomes" id="UP000555828">
    <property type="component" value="Unassembled WGS sequence"/>
</dbReference>
<accession>A0A841GM22</accession>
<evidence type="ECO:0000259" key="7">
    <source>
        <dbReference type="Pfam" id="PF10035"/>
    </source>
</evidence>
<dbReference type="GO" id="GO:0005886">
    <property type="term" value="C:plasma membrane"/>
    <property type="evidence" value="ECO:0007669"/>
    <property type="project" value="UniProtKB-SubCell"/>
</dbReference>
<dbReference type="InterPro" id="IPR015867">
    <property type="entry name" value="N-reg_PII/ATP_PRibTrfase_C"/>
</dbReference>
<dbReference type="InterPro" id="IPR003740">
    <property type="entry name" value="YitT"/>
</dbReference>
<organism evidence="8 9">
    <name type="scientific">Thermosipho japonicus</name>
    <dbReference type="NCBI Taxonomy" id="90323"/>
    <lineage>
        <taxon>Bacteria</taxon>
        <taxon>Thermotogati</taxon>
        <taxon>Thermotogota</taxon>
        <taxon>Thermotogae</taxon>
        <taxon>Thermotogales</taxon>
        <taxon>Fervidobacteriaceae</taxon>
        <taxon>Thermosipho</taxon>
    </lineage>
</organism>
<evidence type="ECO:0000256" key="1">
    <source>
        <dbReference type="ARBA" id="ARBA00004651"/>
    </source>
</evidence>
<proteinExistence type="predicted"/>
<dbReference type="RefSeq" id="WP_184620009.1">
    <property type="nucleotide sequence ID" value="NZ_JACHEX010000008.1"/>
</dbReference>
<dbReference type="InterPro" id="IPR051461">
    <property type="entry name" value="UPF0750_membrane"/>
</dbReference>
<feature type="domain" description="DUF2179" evidence="7">
    <location>
        <begin position="226"/>
        <end position="280"/>
    </location>
</feature>
<dbReference type="AlphaFoldDB" id="A0A841GM22"/>
<dbReference type="PANTHER" id="PTHR33545">
    <property type="entry name" value="UPF0750 MEMBRANE PROTEIN YITT-RELATED"/>
    <property type="match status" value="1"/>
</dbReference>
<evidence type="ECO:0000256" key="3">
    <source>
        <dbReference type="ARBA" id="ARBA00022692"/>
    </source>
</evidence>
<comment type="caution">
    <text evidence="8">The sequence shown here is derived from an EMBL/GenBank/DDBJ whole genome shotgun (WGS) entry which is preliminary data.</text>
</comment>
<dbReference type="EMBL" id="JACHEX010000008">
    <property type="protein sequence ID" value="MBB6063437.1"/>
    <property type="molecule type" value="Genomic_DNA"/>
</dbReference>
<feature type="transmembrane region" description="Helical" evidence="6">
    <location>
        <begin position="178"/>
        <end position="197"/>
    </location>
</feature>
<sequence>MAKNIPLKETIKEYILSTIGVILTALGLVIFLIPNNIAAGGASGLAIILHSIIPLSVGVWMYILNGILFLIAFLIIGFDFSYKTIYCTFLLNFFIDFFDRIIHIPTYNGGDLILAVFFGDILTAIGMAITFSQNASTGGTDILAKIFNKFFSTPMGTTLLVIDFTIGFFAGVAFNPKIGMYSILAIIINGITIDFVLKGLELAITVTIISDNNKPIEEFILRNMGRGFTYLKGKGGYTKKDRDIIFVSIRRRELGELINFVKKVDPNAFMIVNESRYVLGEGFKRNL</sequence>
<evidence type="ECO:0000313" key="9">
    <source>
        <dbReference type="Proteomes" id="UP000555828"/>
    </source>
</evidence>
<dbReference type="PANTHER" id="PTHR33545:SF5">
    <property type="entry name" value="UPF0750 MEMBRANE PROTEIN YITT"/>
    <property type="match status" value="1"/>
</dbReference>
<dbReference type="InterPro" id="IPR019264">
    <property type="entry name" value="DUF2179"/>
</dbReference>
<feature type="transmembrane region" description="Helical" evidence="6">
    <location>
        <begin position="151"/>
        <end position="172"/>
    </location>
</feature>
<evidence type="ECO:0000313" key="8">
    <source>
        <dbReference type="EMBL" id="MBB6063437.1"/>
    </source>
</evidence>
<name>A0A841GM22_9BACT</name>